<protein>
    <submittedName>
        <fullName evidence="1">Uncharacterized protein</fullName>
    </submittedName>
</protein>
<evidence type="ECO:0000313" key="2">
    <source>
        <dbReference type="Proteomes" id="UP001642900"/>
    </source>
</evidence>
<keyword evidence="2" id="KW-1185">Reference proteome</keyword>
<accession>A0A6G4WFP4</accession>
<dbReference type="Proteomes" id="UP001642900">
    <property type="component" value="Unassembled WGS sequence"/>
</dbReference>
<comment type="caution">
    <text evidence="1">The sequence shown here is derived from an EMBL/GenBank/DDBJ whole genome shotgun (WGS) entry which is preliminary data.</text>
</comment>
<sequence>MNWFNSFLRRARARLDRWLHPPYRTLMAQEALPKKLRRKTIYIVEEDGFEEQAAMLCPCGCRRVLHMNLLPDERPCWRLTRHEDGTASLHPSVWRKKDCGSHFWFRRGRVEWCRETDR</sequence>
<name>A0A6G4WFP4_9HYPH</name>
<dbReference type="Pfam" id="PF20137">
    <property type="entry name" value="BubE"/>
    <property type="match status" value="1"/>
</dbReference>
<dbReference type="RefSeq" id="WP_165029950.1">
    <property type="nucleotide sequence ID" value="NZ_JAAKZF010000025.1"/>
</dbReference>
<evidence type="ECO:0000313" key="1">
    <source>
        <dbReference type="EMBL" id="NGO53013.1"/>
    </source>
</evidence>
<dbReference type="AlphaFoldDB" id="A0A6G4WFP4"/>
<gene>
    <name evidence="1" type="ORF">G6N73_17875</name>
</gene>
<dbReference type="EMBL" id="JAAKZF010000025">
    <property type="protein sequence ID" value="NGO53013.1"/>
    <property type="molecule type" value="Genomic_DNA"/>
</dbReference>
<organism evidence="1 2">
    <name type="scientific">Allomesorhizobium camelthorni</name>
    <dbReference type="NCBI Taxonomy" id="475069"/>
    <lineage>
        <taxon>Bacteria</taxon>
        <taxon>Pseudomonadati</taxon>
        <taxon>Pseudomonadota</taxon>
        <taxon>Alphaproteobacteria</taxon>
        <taxon>Hyphomicrobiales</taxon>
        <taxon>Phyllobacteriaceae</taxon>
        <taxon>Allomesorhizobium</taxon>
    </lineage>
</organism>
<reference evidence="1 2" key="1">
    <citation type="submission" date="2020-02" db="EMBL/GenBank/DDBJ databases">
        <title>Genome sequence of strain CCNWXJ40-4.</title>
        <authorList>
            <person name="Gao J."/>
            <person name="Sun J."/>
        </authorList>
    </citation>
    <scope>NUCLEOTIDE SEQUENCE [LARGE SCALE GENOMIC DNA]</scope>
    <source>
        <strain evidence="1 2">CCNWXJ 40-4</strain>
    </source>
</reference>
<dbReference type="InterPro" id="IPR045384">
    <property type="entry name" value="DUF6527"/>
</dbReference>
<proteinExistence type="predicted"/>